<dbReference type="RefSeq" id="WP_167074359.1">
    <property type="nucleotide sequence ID" value="NZ_JAAOZC010000008.1"/>
</dbReference>
<name>A0ABX0TZA9_9SPHN</name>
<dbReference type="Proteomes" id="UP000727456">
    <property type="component" value="Unassembled WGS sequence"/>
</dbReference>
<evidence type="ECO:0000313" key="1">
    <source>
        <dbReference type="EMBL" id="NIJ09085.1"/>
    </source>
</evidence>
<gene>
    <name evidence="1" type="ORF">FHS31_002717</name>
</gene>
<comment type="caution">
    <text evidence="1">The sequence shown here is derived from an EMBL/GenBank/DDBJ whole genome shotgun (WGS) entry which is preliminary data.</text>
</comment>
<protein>
    <recommendedName>
        <fullName evidence="3">DUF1579 domain-containing protein</fullName>
    </recommendedName>
</protein>
<proteinExistence type="predicted"/>
<sequence length="192" mass="20549">MILAWLAAAAIPPVETAERAFASAAQTQGQWTAFRTFAAPDATMIIDGPQPAAPFLAGRADPKGAVMWWPMRTVTSCDGTMALSTGPWRSADGTKTGRYYTIWRHKADGWHWVFDGGTDEAGVAAGDLISGKRGGTCHKPHWGEAEPGALAGGGSVDDSFRWRVDKAAQGYRLRVFTNVGPGAMKDEDVVLR</sequence>
<dbReference type="SUPFAM" id="SSF54427">
    <property type="entry name" value="NTF2-like"/>
    <property type="match status" value="1"/>
</dbReference>
<evidence type="ECO:0008006" key="3">
    <source>
        <dbReference type="Google" id="ProtNLM"/>
    </source>
</evidence>
<keyword evidence="2" id="KW-1185">Reference proteome</keyword>
<dbReference type="EMBL" id="JAAOZC010000008">
    <property type="protein sequence ID" value="NIJ09085.1"/>
    <property type="molecule type" value="Genomic_DNA"/>
</dbReference>
<organism evidence="1 2">
    <name type="scientific">Sphingomonas vulcanisoli</name>
    <dbReference type="NCBI Taxonomy" id="1658060"/>
    <lineage>
        <taxon>Bacteria</taxon>
        <taxon>Pseudomonadati</taxon>
        <taxon>Pseudomonadota</taxon>
        <taxon>Alphaproteobacteria</taxon>
        <taxon>Sphingomonadales</taxon>
        <taxon>Sphingomonadaceae</taxon>
        <taxon>Sphingomonas</taxon>
    </lineage>
</organism>
<dbReference type="InterPro" id="IPR032710">
    <property type="entry name" value="NTF2-like_dom_sf"/>
</dbReference>
<accession>A0ABX0TZA9</accession>
<evidence type="ECO:0000313" key="2">
    <source>
        <dbReference type="Proteomes" id="UP000727456"/>
    </source>
</evidence>
<reference evidence="1 2" key="1">
    <citation type="submission" date="2020-03" db="EMBL/GenBank/DDBJ databases">
        <title>Genomic Encyclopedia of Type Strains, Phase III (KMG-III): the genomes of soil and plant-associated and newly described type strains.</title>
        <authorList>
            <person name="Whitman W."/>
        </authorList>
    </citation>
    <scope>NUCLEOTIDE SEQUENCE [LARGE SCALE GENOMIC DNA]</scope>
    <source>
        <strain evidence="1 2">CECT 8804</strain>
    </source>
</reference>